<feature type="compositionally biased region" description="Low complexity" evidence="1">
    <location>
        <begin position="10"/>
        <end position="27"/>
    </location>
</feature>
<evidence type="ECO:0000313" key="3">
    <source>
        <dbReference type="Proteomes" id="UP001331761"/>
    </source>
</evidence>
<comment type="caution">
    <text evidence="2">The sequence shown here is derived from an EMBL/GenBank/DDBJ whole genome shotgun (WGS) entry which is preliminary data.</text>
</comment>
<dbReference type="Proteomes" id="UP001331761">
    <property type="component" value="Unassembled WGS sequence"/>
</dbReference>
<feature type="non-terminal residue" evidence="2">
    <location>
        <position position="135"/>
    </location>
</feature>
<evidence type="ECO:0000313" key="2">
    <source>
        <dbReference type="EMBL" id="KAK5972832.1"/>
    </source>
</evidence>
<feature type="compositionally biased region" description="Basic and acidic residues" evidence="1">
    <location>
        <begin position="70"/>
        <end position="83"/>
    </location>
</feature>
<keyword evidence="3" id="KW-1185">Reference proteome</keyword>
<name>A0AAN8F5V9_TRICO</name>
<sequence length="135" mass="14310">MWQHGHHGSKPAPSAAKPVPVKKSASSGYEAAPSAPTSDGGTKPTMDEHALRRARFRSRDTTTSVSTSSRGDRLEVSSCDSRRSSGISLPSRSMSQEQRLYKSNHATPASSRDSLSVNSLATEVSADCCMKSSVA</sequence>
<feature type="region of interest" description="Disordered" evidence="1">
    <location>
        <begin position="1"/>
        <end position="117"/>
    </location>
</feature>
<dbReference type="AlphaFoldDB" id="A0AAN8F5V9"/>
<evidence type="ECO:0000256" key="1">
    <source>
        <dbReference type="SAM" id="MobiDB-lite"/>
    </source>
</evidence>
<gene>
    <name evidence="2" type="ORF">GCK32_020927</name>
</gene>
<accession>A0AAN8F5V9</accession>
<feature type="compositionally biased region" description="Polar residues" evidence="1">
    <location>
        <begin position="104"/>
        <end position="117"/>
    </location>
</feature>
<protein>
    <submittedName>
        <fullName evidence="2">Uncharacterized protein</fullName>
    </submittedName>
</protein>
<reference evidence="2 3" key="1">
    <citation type="submission" date="2019-10" db="EMBL/GenBank/DDBJ databases">
        <title>Assembly and Annotation for the nematode Trichostrongylus colubriformis.</title>
        <authorList>
            <person name="Martin J."/>
        </authorList>
    </citation>
    <scope>NUCLEOTIDE SEQUENCE [LARGE SCALE GENOMIC DNA]</scope>
    <source>
        <strain evidence="2">G859</strain>
        <tissue evidence="2">Whole worm</tissue>
    </source>
</reference>
<dbReference type="EMBL" id="WIXE01016228">
    <property type="protein sequence ID" value="KAK5972832.1"/>
    <property type="molecule type" value="Genomic_DNA"/>
</dbReference>
<proteinExistence type="predicted"/>
<organism evidence="2 3">
    <name type="scientific">Trichostrongylus colubriformis</name>
    <name type="common">Black scour worm</name>
    <dbReference type="NCBI Taxonomy" id="6319"/>
    <lineage>
        <taxon>Eukaryota</taxon>
        <taxon>Metazoa</taxon>
        <taxon>Ecdysozoa</taxon>
        <taxon>Nematoda</taxon>
        <taxon>Chromadorea</taxon>
        <taxon>Rhabditida</taxon>
        <taxon>Rhabditina</taxon>
        <taxon>Rhabditomorpha</taxon>
        <taxon>Strongyloidea</taxon>
        <taxon>Trichostrongylidae</taxon>
        <taxon>Trichostrongylus</taxon>
    </lineage>
</organism>